<dbReference type="RefSeq" id="WP_035118806.1">
    <property type="nucleotide sequence ID" value="NZ_AVBI01000026.1"/>
</dbReference>
<protein>
    <submittedName>
        <fullName evidence="3">Phospholipase/carboxylesterase</fullName>
    </submittedName>
</protein>
<name>A0A562LKG0_9FLAO</name>
<dbReference type="PANTHER" id="PTHR38695">
    <property type="entry name" value="AMINO ACID PERMEASE_ SLC12A DOMAIN-CONTAINING PROTEIN"/>
    <property type="match status" value="1"/>
</dbReference>
<evidence type="ECO:0000256" key="1">
    <source>
        <dbReference type="SAM" id="MobiDB-lite"/>
    </source>
</evidence>
<dbReference type="InterPro" id="IPR048273">
    <property type="entry name" value="Luciferase"/>
</dbReference>
<keyword evidence="4" id="KW-1185">Reference proteome</keyword>
<evidence type="ECO:0000313" key="4">
    <source>
        <dbReference type="Proteomes" id="UP000319848"/>
    </source>
</evidence>
<dbReference type="OrthoDB" id="822427at2"/>
<feature type="region of interest" description="Disordered" evidence="1">
    <location>
        <begin position="1"/>
        <end position="25"/>
    </location>
</feature>
<sequence length="163" mass="18683">MTTNNTFEIPKRDGERPQTTSRNPHIQLNQQPEDRKIIEDIMNWAFSLPEIKKEHSKISMPGAEAMCLSEDKMCNDCSAFMIENEFAHFHPSPDSSMHLGLPIMDANYVIEQGWGELHPVAKMGYLTHNFIMVYAPRNEAEKEIVKKIIARSYAFAKGELTNE</sequence>
<evidence type="ECO:0000313" key="3">
    <source>
        <dbReference type="EMBL" id="TWI08091.1"/>
    </source>
</evidence>
<organism evidence="3 4">
    <name type="scientific">Flavobacterium cauense R2A-7</name>
    <dbReference type="NCBI Taxonomy" id="1341154"/>
    <lineage>
        <taxon>Bacteria</taxon>
        <taxon>Pseudomonadati</taxon>
        <taxon>Bacteroidota</taxon>
        <taxon>Flavobacteriia</taxon>
        <taxon>Flavobacteriales</taxon>
        <taxon>Flavobacteriaceae</taxon>
        <taxon>Flavobacterium</taxon>
    </lineage>
</organism>
<dbReference type="AlphaFoldDB" id="A0A562LKG0"/>
<feature type="domain" description="Luciferase" evidence="2">
    <location>
        <begin position="84"/>
        <end position="151"/>
    </location>
</feature>
<dbReference type="PANTHER" id="PTHR38695:SF1">
    <property type="entry name" value="AMINO ACID PERMEASE_ SLC12A DOMAIN-CONTAINING PROTEIN"/>
    <property type="match status" value="1"/>
</dbReference>
<comment type="caution">
    <text evidence="3">The sequence shown here is derived from an EMBL/GenBank/DDBJ whole genome shotgun (WGS) entry which is preliminary data.</text>
</comment>
<gene>
    <name evidence="3" type="ORF">IP98_02848</name>
</gene>
<dbReference type="InterPro" id="IPR040841">
    <property type="entry name" value="Luciferase_dom"/>
</dbReference>
<accession>A0A562LKG0</accession>
<dbReference type="Pfam" id="PF17648">
    <property type="entry name" value="Luciferase"/>
    <property type="match status" value="1"/>
</dbReference>
<dbReference type="Proteomes" id="UP000319848">
    <property type="component" value="Unassembled WGS sequence"/>
</dbReference>
<dbReference type="EMBL" id="VLKQ01000017">
    <property type="protein sequence ID" value="TWI08091.1"/>
    <property type="molecule type" value="Genomic_DNA"/>
</dbReference>
<reference evidence="3 4" key="1">
    <citation type="journal article" date="2015" name="Stand. Genomic Sci.">
        <title>Genomic Encyclopedia of Bacterial and Archaeal Type Strains, Phase III: the genomes of soil and plant-associated and newly described type strains.</title>
        <authorList>
            <person name="Whitman W.B."/>
            <person name="Woyke T."/>
            <person name="Klenk H.P."/>
            <person name="Zhou Y."/>
            <person name="Lilburn T.G."/>
            <person name="Beck B.J."/>
            <person name="De Vos P."/>
            <person name="Vandamme P."/>
            <person name="Eisen J.A."/>
            <person name="Garrity G."/>
            <person name="Hugenholtz P."/>
            <person name="Kyrpides N.C."/>
        </authorList>
    </citation>
    <scope>NUCLEOTIDE SEQUENCE [LARGE SCALE GENOMIC DNA]</scope>
    <source>
        <strain evidence="3 4">CGMCC 1.7270</strain>
    </source>
</reference>
<proteinExistence type="predicted"/>
<evidence type="ECO:0000259" key="2">
    <source>
        <dbReference type="Pfam" id="PF17648"/>
    </source>
</evidence>